<dbReference type="AlphaFoldDB" id="A0A818YFW0"/>
<protein>
    <submittedName>
        <fullName evidence="1">Uncharacterized protein</fullName>
    </submittedName>
</protein>
<evidence type="ECO:0000313" key="1">
    <source>
        <dbReference type="EMBL" id="CAF3753732.1"/>
    </source>
</evidence>
<evidence type="ECO:0000313" key="3">
    <source>
        <dbReference type="EMBL" id="CAF4447821.1"/>
    </source>
</evidence>
<gene>
    <name evidence="3" type="ORF">BYL167_LOCUS33616</name>
    <name evidence="4" type="ORF">GIL414_LOCUS73248</name>
    <name evidence="1" type="ORF">OVN521_LOCUS1282</name>
    <name evidence="2" type="ORF">UXM345_LOCUS3389</name>
</gene>
<keyword evidence="5" id="KW-1185">Reference proteome</keyword>
<evidence type="ECO:0000313" key="4">
    <source>
        <dbReference type="EMBL" id="CAF5191829.1"/>
    </source>
</evidence>
<name>A0A818YFW0_9BILA</name>
<dbReference type="Proteomes" id="UP000663866">
    <property type="component" value="Unassembled WGS sequence"/>
</dbReference>
<dbReference type="EMBL" id="CAJOBF010000218">
    <property type="protein sequence ID" value="CAF3775615.1"/>
    <property type="molecule type" value="Genomic_DNA"/>
</dbReference>
<organism evidence="1 5">
    <name type="scientific">Rotaria magnacalcarata</name>
    <dbReference type="NCBI Taxonomy" id="392030"/>
    <lineage>
        <taxon>Eukaryota</taxon>
        <taxon>Metazoa</taxon>
        <taxon>Spiralia</taxon>
        <taxon>Gnathifera</taxon>
        <taxon>Rotifera</taxon>
        <taxon>Eurotatoria</taxon>
        <taxon>Bdelloidea</taxon>
        <taxon>Philodinida</taxon>
        <taxon>Philodinidae</taxon>
        <taxon>Rotaria</taxon>
    </lineage>
</organism>
<dbReference type="Proteomes" id="UP000681967">
    <property type="component" value="Unassembled WGS sequence"/>
</dbReference>
<dbReference type="EMBL" id="CAJOBH010065836">
    <property type="protein sequence ID" value="CAF4447821.1"/>
    <property type="molecule type" value="Genomic_DNA"/>
</dbReference>
<sequence length="109" mass="12419">MNQRKLSSIYLFDFGEHYQNPMYVNIEDKSFPVKLNTVKQSVTELEKNSDVLSTLNPWMAKEQTNDTVSYVPLIDDLNKVLTATGLASNTCFHSNNSDASLDQQQQQQD</sequence>
<dbReference type="Proteomes" id="UP000663842">
    <property type="component" value="Unassembled WGS sequence"/>
</dbReference>
<comment type="caution">
    <text evidence="1">The sequence shown here is derived from an EMBL/GenBank/DDBJ whole genome shotgun (WGS) entry which is preliminary data.</text>
</comment>
<accession>A0A818YFW0</accession>
<dbReference type="EMBL" id="CAJOBJ010338224">
    <property type="protein sequence ID" value="CAF5191829.1"/>
    <property type="molecule type" value="Genomic_DNA"/>
</dbReference>
<reference evidence="1" key="1">
    <citation type="submission" date="2021-02" db="EMBL/GenBank/DDBJ databases">
        <authorList>
            <person name="Nowell W R."/>
        </authorList>
    </citation>
    <scope>NUCLEOTIDE SEQUENCE</scope>
</reference>
<proteinExistence type="predicted"/>
<evidence type="ECO:0000313" key="5">
    <source>
        <dbReference type="Proteomes" id="UP000663866"/>
    </source>
</evidence>
<evidence type="ECO:0000313" key="2">
    <source>
        <dbReference type="EMBL" id="CAF3775615.1"/>
    </source>
</evidence>
<dbReference type="EMBL" id="CAJOBG010000084">
    <property type="protein sequence ID" value="CAF3753732.1"/>
    <property type="molecule type" value="Genomic_DNA"/>
</dbReference>
<dbReference type="Proteomes" id="UP000681720">
    <property type="component" value="Unassembled WGS sequence"/>
</dbReference>